<dbReference type="Pfam" id="PF01163">
    <property type="entry name" value="RIO1"/>
    <property type="match status" value="1"/>
</dbReference>
<dbReference type="EMBL" id="BRXW01000299">
    <property type="protein sequence ID" value="GMI17635.1"/>
    <property type="molecule type" value="Genomic_DNA"/>
</dbReference>
<reference evidence="14" key="1">
    <citation type="journal article" date="2023" name="Commun. Biol.">
        <title>Genome analysis of Parmales, the sister group of diatoms, reveals the evolutionary specialization of diatoms from phago-mixotrophs to photoautotrophs.</title>
        <authorList>
            <person name="Ban H."/>
            <person name="Sato S."/>
            <person name="Yoshikawa S."/>
            <person name="Yamada K."/>
            <person name="Nakamura Y."/>
            <person name="Ichinomiya M."/>
            <person name="Sato N."/>
            <person name="Blanc-Mathieu R."/>
            <person name="Endo H."/>
            <person name="Kuwata A."/>
            <person name="Ogata H."/>
        </authorList>
    </citation>
    <scope>NUCLEOTIDE SEQUENCE [LARGE SCALE GENOMIC DNA]</scope>
    <source>
        <strain evidence="14">NIES 3700</strain>
    </source>
</reference>
<dbReference type="InterPro" id="IPR011009">
    <property type="entry name" value="Kinase-like_dom_sf"/>
</dbReference>
<evidence type="ECO:0000256" key="7">
    <source>
        <dbReference type="ARBA" id="ARBA00022777"/>
    </source>
</evidence>
<keyword evidence="8" id="KW-0067">ATP-binding</keyword>
<sequence length="269" mass="29789">MSTTTTTPQPVHKPPKTLPQLLDSSGTSLLPPPLFQGAESLIYSLPFSALYPSLPTSPLLILKHRFPKKYRHPTIDNRITKHRTKSEVKCIARCRRAGVLCPIIYGVGPDYIVMENVGTRTLRSYLQTLPPSSTLSPPAITALKLLTQSIIKIHSASVVHGDLTTGNFMFTAESKIVAIDFGLSSICAPNQGSKKRKQNDQSGASNNRIEAFAVDLYVLERALVSAHQFGEEMVMVVVNEYKENSREGDRVIQKLTEVRSRGRKRECFG</sequence>
<keyword evidence="14" id="KW-1185">Reference proteome</keyword>
<organism evidence="13 14">
    <name type="scientific">Triparma laevis f. longispina</name>
    <dbReference type="NCBI Taxonomy" id="1714387"/>
    <lineage>
        <taxon>Eukaryota</taxon>
        <taxon>Sar</taxon>
        <taxon>Stramenopiles</taxon>
        <taxon>Ochrophyta</taxon>
        <taxon>Bolidophyceae</taxon>
        <taxon>Parmales</taxon>
        <taxon>Triparmaceae</taxon>
        <taxon>Triparma</taxon>
    </lineage>
</organism>
<evidence type="ECO:0000259" key="12">
    <source>
        <dbReference type="PROSITE" id="PS50011"/>
    </source>
</evidence>
<dbReference type="Gene3D" id="1.10.510.10">
    <property type="entry name" value="Transferase(Phosphotransferase) domain 1"/>
    <property type="match status" value="1"/>
</dbReference>
<protein>
    <recommendedName>
        <fullName evidence="2">non-specific serine/threonine protein kinase</fullName>
        <ecNumber evidence="2">2.7.11.1</ecNumber>
    </recommendedName>
</protein>
<dbReference type="GO" id="GO:0005634">
    <property type="term" value="C:nucleus"/>
    <property type="evidence" value="ECO:0007669"/>
    <property type="project" value="TreeGrafter"/>
</dbReference>
<dbReference type="PANTHER" id="PTHR12209">
    <property type="entry name" value="NON-SPECIFIC SERINE/THREONINE PROTEIN KINASE"/>
    <property type="match status" value="1"/>
</dbReference>
<dbReference type="GO" id="GO:0005829">
    <property type="term" value="C:cytosol"/>
    <property type="evidence" value="ECO:0007669"/>
    <property type="project" value="TreeGrafter"/>
</dbReference>
<dbReference type="AlphaFoldDB" id="A0A9W7FTB1"/>
<evidence type="ECO:0000256" key="2">
    <source>
        <dbReference type="ARBA" id="ARBA00012513"/>
    </source>
</evidence>
<evidence type="ECO:0000256" key="11">
    <source>
        <dbReference type="SAM" id="MobiDB-lite"/>
    </source>
</evidence>
<dbReference type="Gene3D" id="3.30.200.20">
    <property type="entry name" value="Phosphorylase Kinase, domain 1"/>
    <property type="match status" value="1"/>
</dbReference>
<keyword evidence="5" id="KW-0819">tRNA processing</keyword>
<dbReference type="SUPFAM" id="SSF56112">
    <property type="entry name" value="Protein kinase-like (PK-like)"/>
    <property type="match status" value="1"/>
</dbReference>
<gene>
    <name evidence="13" type="ORF">TrLO_g4456</name>
</gene>
<dbReference type="Proteomes" id="UP001165122">
    <property type="component" value="Unassembled WGS sequence"/>
</dbReference>
<comment type="catalytic activity">
    <reaction evidence="10">
        <text>L-seryl-[protein] + ATP = O-phospho-L-seryl-[protein] + ADP + H(+)</text>
        <dbReference type="Rhea" id="RHEA:17989"/>
        <dbReference type="Rhea" id="RHEA-COMP:9863"/>
        <dbReference type="Rhea" id="RHEA-COMP:11604"/>
        <dbReference type="ChEBI" id="CHEBI:15378"/>
        <dbReference type="ChEBI" id="CHEBI:29999"/>
        <dbReference type="ChEBI" id="CHEBI:30616"/>
        <dbReference type="ChEBI" id="CHEBI:83421"/>
        <dbReference type="ChEBI" id="CHEBI:456216"/>
        <dbReference type="EC" id="2.7.11.1"/>
    </reaction>
</comment>
<evidence type="ECO:0000256" key="6">
    <source>
        <dbReference type="ARBA" id="ARBA00022741"/>
    </source>
</evidence>
<feature type="region of interest" description="Disordered" evidence="11">
    <location>
        <begin position="1"/>
        <end position="23"/>
    </location>
</feature>
<evidence type="ECO:0000256" key="1">
    <source>
        <dbReference type="ARBA" id="ARBA00010630"/>
    </source>
</evidence>
<evidence type="ECO:0000256" key="10">
    <source>
        <dbReference type="ARBA" id="ARBA00048679"/>
    </source>
</evidence>
<dbReference type="OrthoDB" id="3399at2759"/>
<evidence type="ECO:0000256" key="3">
    <source>
        <dbReference type="ARBA" id="ARBA00022527"/>
    </source>
</evidence>
<dbReference type="InterPro" id="IPR018934">
    <property type="entry name" value="RIO_dom"/>
</dbReference>
<evidence type="ECO:0000256" key="8">
    <source>
        <dbReference type="ARBA" id="ARBA00022840"/>
    </source>
</evidence>
<dbReference type="PANTHER" id="PTHR12209:SF0">
    <property type="entry name" value="EKC_KEOPS COMPLEX SUBUNIT TP53RK"/>
    <property type="match status" value="1"/>
</dbReference>
<keyword evidence="4" id="KW-0808">Transferase</keyword>
<dbReference type="GO" id="GO:0008033">
    <property type="term" value="P:tRNA processing"/>
    <property type="evidence" value="ECO:0007669"/>
    <property type="project" value="UniProtKB-KW"/>
</dbReference>
<evidence type="ECO:0000256" key="5">
    <source>
        <dbReference type="ARBA" id="ARBA00022694"/>
    </source>
</evidence>
<dbReference type="PROSITE" id="PS50011">
    <property type="entry name" value="PROTEIN_KINASE_DOM"/>
    <property type="match status" value="1"/>
</dbReference>
<evidence type="ECO:0000313" key="13">
    <source>
        <dbReference type="EMBL" id="GMI17635.1"/>
    </source>
</evidence>
<comment type="catalytic activity">
    <reaction evidence="9">
        <text>L-threonyl-[protein] + ATP = O-phospho-L-threonyl-[protein] + ADP + H(+)</text>
        <dbReference type="Rhea" id="RHEA:46608"/>
        <dbReference type="Rhea" id="RHEA-COMP:11060"/>
        <dbReference type="Rhea" id="RHEA-COMP:11605"/>
        <dbReference type="ChEBI" id="CHEBI:15378"/>
        <dbReference type="ChEBI" id="CHEBI:30013"/>
        <dbReference type="ChEBI" id="CHEBI:30616"/>
        <dbReference type="ChEBI" id="CHEBI:61977"/>
        <dbReference type="ChEBI" id="CHEBI:456216"/>
        <dbReference type="EC" id="2.7.11.1"/>
    </reaction>
</comment>
<name>A0A9W7FTB1_9STRA</name>
<comment type="similarity">
    <text evidence="1">Belongs to the protein kinase superfamily. BUD32 family.</text>
</comment>
<dbReference type="GO" id="GO:0000408">
    <property type="term" value="C:EKC/KEOPS complex"/>
    <property type="evidence" value="ECO:0007669"/>
    <property type="project" value="TreeGrafter"/>
</dbReference>
<keyword evidence="3" id="KW-0723">Serine/threonine-protein kinase</keyword>
<proteinExistence type="inferred from homology"/>
<keyword evidence="7" id="KW-0418">Kinase</keyword>
<dbReference type="EC" id="2.7.11.1" evidence="2"/>
<feature type="domain" description="Protein kinase" evidence="12">
    <location>
        <begin position="1"/>
        <end position="269"/>
    </location>
</feature>
<dbReference type="InterPro" id="IPR008266">
    <property type="entry name" value="Tyr_kinase_AS"/>
</dbReference>
<accession>A0A9W7FTB1</accession>
<dbReference type="InterPro" id="IPR000719">
    <property type="entry name" value="Prot_kinase_dom"/>
</dbReference>
<evidence type="ECO:0000256" key="9">
    <source>
        <dbReference type="ARBA" id="ARBA00047899"/>
    </source>
</evidence>
<dbReference type="PROSITE" id="PS00109">
    <property type="entry name" value="PROTEIN_KINASE_TYR"/>
    <property type="match status" value="1"/>
</dbReference>
<dbReference type="GO" id="GO:0004674">
    <property type="term" value="F:protein serine/threonine kinase activity"/>
    <property type="evidence" value="ECO:0007669"/>
    <property type="project" value="UniProtKB-KW"/>
</dbReference>
<keyword evidence="6" id="KW-0547">Nucleotide-binding</keyword>
<evidence type="ECO:0000256" key="4">
    <source>
        <dbReference type="ARBA" id="ARBA00022679"/>
    </source>
</evidence>
<dbReference type="GO" id="GO:0005524">
    <property type="term" value="F:ATP binding"/>
    <property type="evidence" value="ECO:0007669"/>
    <property type="project" value="UniProtKB-KW"/>
</dbReference>
<dbReference type="GO" id="GO:0070525">
    <property type="term" value="P:tRNA threonylcarbamoyladenosine metabolic process"/>
    <property type="evidence" value="ECO:0007669"/>
    <property type="project" value="TreeGrafter"/>
</dbReference>
<evidence type="ECO:0000313" key="14">
    <source>
        <dbReference type="Proteomes" id="UP001165122"/>
    </source>
</evidence>
<comment type="caution">
    <text evidence="13">The sequence shown here is derived from an EMBL/GenBank/DDBJ whole genome shotgun (WGS) entry which is preliminary data.</text>
</comment>